<dbReference type="SUPFAM" id="SSF48371">
    <property type="entry name" value="ARM repeat"/>
    <property type="match status" value="1"/>
</dbReference>
<gene>
    <name evidence="10" type="ORF">LIER_00856</name>
</gene>
<keyword evidence="5" id="KW-0694">RNA-binding</keyword>
<keyword evidence="11" id="KW-1185">Reference proteome</keyword>
<reference evidence="10 11" key="1">
    <citation type="submission" date="2024-01" db="EMBL/GenBank/DDBJ databases">
        <title>The complete chloroplast genome sequence of Lithospermum erythrorhizon: insights into the phylogenetic relationship among Boraginaceae species and the maternal lineages of purple gromwells.</title>
        <authorList>
            <person name="Okada T."/>
            <person name="Watanabe K."/>
        </authorList>
    </citation>
    <scope>NUCLEOTIDE SEQUENCE [LARGE SCALE GENOMIC DNA]</scope>
</reference>
<dbReference type="CDD" id="cd07920">
    <property type="entry name" value="Pumilio"/>
    <property type="match status" value="1"/>
</dbReference>
<dbReference type="InterPro" id="IPR011989">
    <property type="entry name" value="ARM-like"/>
</dbReference>
<dbReference type="GO" id="GO:0005737">
    <property type="term" value="C:cytoplasm"/>
    <property type="evidence" value="ECO:0007669"/>
    <property type="project" value="UniProtKB-SubCell"/>
</dbReference>
<dbReference type="Proteomes" id="UP001454036">
    <property type="component" value="Unassembled WGS sequence"/>
</dbReference>
<evidence type="ECO:0000259" key="9">
    <source>
        <dbReference type="PROSITE" id="PS50303"/>
    </source>
</evidence>
<evidence type="ECO:0000256" key="6">
    <source>
        <dbReference type="ARBA" id="ARBA00055193"/>
    </source>
</evidence>
<dbReference type="PROSITE" id="PS50303">
    <property type="entry name" value="PUM_HD"/>
    <property type="match status" value="1"/>
</dbReference>
<dbReference type="FunFam" id="1.25.10.10:FF:000004">
    <property type="entry name" value="Pumilio homolog 1 isoform 2"/>
    <property type="match status" value="1"/>
</dbReference>
<proteinExistence type="predicted"/>
<feature type="repeat" description="Pumilio" evidence="7">
    <location>
        <begin position="859"/>
        <end position="900"/>
    </location>
</feature>
<evidence type="ECO:0000256" key="7">
    <source>
        <dbReference type="PROSITE-ProRule" id="PRU00317"/>
    </source>
</evidence>
<dbReference type="InterPro" id="IPR033133">
    <property type="entry name" value="PUM-HD"/>
</dbReference>
<evidence type="ECO:0000313" key="10">
    <source>
        <dbReference type="EMBL" id="GAA0139274.1"/>
    </source>
</evidence>
<dbReference type="InterPro" id="IPR033712">
    <property type="entry name" value="Pumilio_RNA-bd"/>
</dbReference>
<dbReference type="Gene3D" id="1.25.10.10">
    <property type="entry name" value="Leucine-rich Repeat Variant"/>
    <property type="match status" value="1"/>
</dbReference>
<comment type="subcellular location">
    <subcellularLocation>
        <location evidence="1">Cytoplasm</location>
    </subcellularLocation>
</comment>
<evidence type="ECO:0000313" key="11">
    <source>
        <dbReference type="Proteomes" id="UP001454036"/>
    </source>
</evidence>
<dbReference type="PANTHER" id="PTHR12537:SF12">
    <property type="entry name" value="MATERNAL PROTEIN PUMILIO"/>
    <property type="match status" value="1"/>
</dbReference>
<dbReference type="PROSITE" id="PS50302">
    <property type="entry name" value="PUM"/>
    <property type="match status" value="8"/>
</dbReference>
<keyword evidence="4" id="KW-0810">Translation regulation</keyword>
<keyword evidence="2" id="KW-0963">Cytoplasm</keyword>
<comment type="function">
    <text evidence="6">Sequence-specific RNA-binding protein that regulates translation and mRNA stability by binding the 3'-UTR of target mRNAs. Binds the APUM-binding elements (APBEs) in the 3'-UTR mRNA sequence of CLV1, PNH, WUS and FAS2.</text>
</comment>
<feature type="repeat" description="Pumilio" evidence="7">
    <location>
        <begin position="823"/>
        <end position="858"/>
    </location>
</feature>
<dbReference type="InterPro" id="IPR016024">
    <property type="entry name" value="ARM-type_fold"/>
</dbReference>
<name>A0AAV3NIT7_LITER</name>
<dbReference type="InterPro" id="IPR001313">
    <property type="entry name" value="Pumilio_RNA-bd_rpt"/>
</dbReference>
<dbReference type="InterPro" id="IPR012940">
    <property type="entry name" value="NABP"/>
</dbReference>
<dbReference type="EMBL" id="BAABME010000074">
    <property type="protein sequence ID" value="GAA0139274.1"/>
    <property type="molecule type" value="Genomic_DNA"/>
</dbReference>
<feature type="repeat" description="Pumilio" evidence="7">
    <location>
        <begin position="642"/>
        <end position="677"/>
    </location>
</feature>
<sequence length="937" mass="103775">MSGGTNMSRNLEDSSQNNNARLESELELLLLEQQLQKQQRARNLCAELAERDLNMCRSGSAPPTVEGAVNAVGSLFRASNSSQLTNSSVTNGGMTEEEIRSHPSYLAYYYSNENNNPRLPPPLLSREDWRVAQRMGSSFGLREDWMKSNVADYGGSSSLFSNRPTHKVDDELTLLRKAAASNILRNSSPDLLDQGMFGMAGADLGLRRKSFADIVQFSLQEGSVHQALAGHISRPSSRNSLNDNVVTSGVSDAQASASTRKVLHPGKSVPGGLSNVHNSTQDSFASAMNLPSTKDRILDPHQRSSSVDGFSSGKTEIADVTASLAALNMSNNQFHRKDNHLHSQLLHPQFGMGVPNAYPDGSLSEAANYGALIKENGLVPPSINNSSHSFDEPQSLPRKSYSTANLNSLVDHKGFSSIDDRNSYNLCNNNPAAGLALQSALINAQMKRNAGHADSDIHPALLDPQHGQQLLQTYNQHMHIGPGHGNSSRMQNHHGLQDLHDMEMMYLDTFLSQQKRQYQSPIYSSSGSFHPHNMYQANHMGRSLHPVVGTGTSMYHNKRIPLESSVLKKSGSAGSWNAKAETSAQGPAASLLEELKNNSRSLELSDVMGHVTEFSMDQYGSRFIQQKLETATCEEKTKMLPEIMPHARNLMTHVFGNYVIQKFLEHATESQRKELASQLIGHVQPLTLQMYGCRVIQKALEVVDVEQKSEMVAELDGSVMKCVRDQNGNHVIQKCIEFVPPDKIQFIISSFFGQVVSLSMHPYGCRVIQRVLDHCNDPETQNLIMDEIMQSICTLAQDQYGNYVIQHVLQHGKSHERSAIINQLAGQIVKMSQQKFASNVVEKCLSFGSPEERQILVDEMLGSTDENEPLQAMMKDPFGNYVVQKILETCDNDSRELILSRIKVHLSSLKRYTYGKHIVSGVEKLITDGERHRDKES</sequence>
<dbReference type="AlphaFoldDB" id="A0AAV3NIT7"/>
<evidence type="ECO:0000256" key="4">
    <source>
        <dbReference type="ARBA" id="ARBA00022845"/>
    </source>
</evidence>
<dbReference type="PANTHER" id="PTHR12537">
    <property type="entry name" value="RNA BINDING PROTEIN PUMILIO-RELATED"/>
    <property type="match status" value="1"/>
</dbReference>
<dbReference type="Pfam" id="PF07990">
    <property type="entry name" value="NABP"/>
    <property type="match status" value="2"/>
</dbReference>
<feature type="domain" description="PUM-HD" evidence="9">
    <location>
        <begin position="583"/>
        <end position="926"/>
    </location>
</feature>
<organism evidence="10 11">
    <name type="scientific">Lithospermum erythrorhizon</name>
    <name type="common">Purple gromwell</name>
    <name type="synonym">Lithospermum officinale var. erythrorhizon</name>
    <dbReference type="NCBI Taxonomy" id="34254"/>
    <lineage>
        <taxon>Eukaryota</taxon>
        <taxon>Viridiplantae</taxon>
        <taxon>Streptophyta</taxon>
        <taxon>Embryophyta</taxon>
        <taxon>Tracheophyta</taxon>
        <taxon>Spermatophyta</taxon>
        <taxon>Magnoliopsida</taxon>
        <taxon>eudicotyledons</taxon>
        <taxon>Gunneridae</taxon>
        <taxon>Pentapetalae</taxon>
        <taxon>asterids</taxon>
        <taxon>lamiids</taxon>
        <taxon>Boraginales</taxon>
        <taxon>Boraginaceae</taxon>
        <taxon>Boraginoideae</taxon>
        <taxon>Lithospermeae</taxon>
        <taxon>Lithospermum</taxon>
    </lineage>
</organism>
<keyword evidence="3" id="KW-0677">Repeat</keyword>
<feature type="repeat" description="Pumilio" evidence="7">
    <location>
        <begin position="606"/>
        <end position="641"/>
    </location>
</feature>
<feature type="repeat" description="Pumilio" evidence="7">
    <location>
        <begin position="787"/>
        <end position="822"/>
    </location>
</feature>
<dbReference type="SMART" id="SM00025">
    <property type="entry name" value="Pumilio"/>
    <property type="match status" value="8"/>
</dbReference>
<evidence type="ECO:0000256" key="2">
    <source>
        <dbReference type="ARBA" id="ARBA00022490"/>
    </source>
</evidence>
<keyword evidence="8" id="KW-0175">Coiled coil</keyword>
<evidence type="ECO:0000256" key="3">
    <source>
        <dbReference type="ARBA" id="ARBA00022737"/>
    </source>
</evidence>
<feature type="coiled-coil region" evidence="8">
    <location>
        <begin position="12"/>
        <end position="51"/>
    </location>
</feature>
<evidence type="ECO:0000256" key="8">
    <source>
        <dbReference type="SAM" id="Coils"/>
    </source>
</evidence>
<evidence type="ECO:0000256" key="5">
    <source>
        <dbReference type="ARBA" id="ARBA00022884"/>
    </source>
</evidence>
<comment type="caution">
    <text evidence="10">The sequence shown here is derived from an EMBL/GenBank/DDBJ whole genome shotgun (WGS) entry which is preliminary data.</text>
</comment>
<accession>A0AAV3NIT7</accession>
<feature type="repeat" description="Pumilio" evidence="7">
    <location>
        <begin position="714"/>
        <end position="749"/>
    </location>
</feature>
<protein>
    <submittedName>
        <fullName evidence="10">RNA metabolism protein</fullName>
    </submittedName>
</protein>
<evidence type="ECO:0000256" key="1">
    <source>
        <dbReference type="ARBA" id="ARBA00004496"/>
    </source>
</evidence>
<dbReference type="GO" id="GO:0006417">
    <property type="term" value="P:regulation of translation"/>
    <property type="evidence" value="ECO:0007669"/>
    <property type="project" value="UniProtKB-KW"/>
</dbReference>
<dbReference type="Pfam" id="PF00806">
    <property type="entry name" value="PUF"/>
    <property type="match status" value="8"/>
</dbReference>
<feature type="repeat" description="Pumilio" evidence="7">
    <location>
        <begin position="750"/>
        <end position="786"/>
    </location>
</feature>
<dbReference type="GO" id="GO:0003729">
    <property type="term" value="F:mRNA binding"/>
    <property type="evidence" value="ECO:0007669"/>
    <property type="project" value="UniProtKB-ARBA"/>
</dbReference>
<feature type="repeat" description="Pumilio" evidence="7">
    <location>
        <begin position="678"/>
        <end position="713"/>
    </location>
</feature>